<dbReference type="InterPro" id="IPR036144">
    <property type="entry name" value="RibA-like_sf"/>
</dbReference>
<dbReference type="InterPro" id="IPR017945">
    <property type="entry name" value="DHBP_synth_RibB-like_a/b_dom"/>
</dbReference>
<dbReference type="GO" id="GO:0008686">
    <property type="term" value="F:3,4-dihydroxy-2-butanone-4-phosphate synthase activity"/>
    <property type="evidence" value="ECO:0007669"/>
    <property type="project" value="UniProtKB-EC"/>
</dbReference>
<comment type="similarity">
    <text evidence="4">In the N-terminal section; belongs to the DHBP synthase family.</text>
</comment>
<evidence type="ECO:0000256" key="1">
    <source>
        <dbReference type="ARBA" id="ARBA00000141"/>
    </source>
</evidence>
<evidence type="ECO:0000256" key="2">
    <source>
        <dbReference type="ARBA" id="ARBA00002284"/>
    </source>
</evidence>
<proteinExistence type="inferred from homology"/>
<protein>
    <recommendedName>
        <fullName evidence="7">3,4-dihydroxy-2-butanone 4-phosphate synthase</fullName>
        <ecNumber evidence="6">4.1.99.12</ecNumber>
    </recommendedName>
</protein>
<comment type="catalytic activity">
    <reaction evidence="1">
        <text>D-ribulose 5-phosphate = (2S)-2-hydroxy-3-oxobutyl phosphate + formate + H(+)</text>
        <dbReference type="Rhea" id="RHEA:18457"/>
        <dbReference type="ChEBI" id="CHEBI:15378"/>
        <dbReference type="ChEBI" id="CHEBI:15740"/>
        <dbReference type="ChEBI" id="CHEBI:58121"/>
        <dbReference type="ChEBI" id="CHEBI:58830"/>
        <dbReference type="EC" id="4.1.99.12"/>
    </reaction>
</comment>
<feature type="domain" description="GTP cyclohydrolase II" evidence="10">
    <location>
        <begin position="216"/>
        <end position="351"/>
    </location>
</feature>
<evidence type="ECO:0000313" key="12">
    <source>
        <dbReference type="Proteomes" id="UP001320702"/>
    </source>
</evidence>
<dbReference type="NCBIfam" id="TIGR00506">
    <property type="entry name" value="ribB"/>
    <property type="match status" value="1"/>
</dbReference>
<keyword evidence="11" id="KW-0456">Lyase</keyword>
<dbReference type="Pfam" id="PF00925">
    <property type="entry name" value="GTP_cyclohydro2"/>
    <property type="match status" value="1"/>
</dbReference>
<comment type="function">
    <text evidence="2">Catalyzes the conversion of D-ribulose 5-phosphate to formate and 3,4-dihydroxy-2-butanone 4-phosphate.</text>
</comment>
<dbReference type="Gene3D" id="3.90.870.10">
    <property type="entry name" value="DHBP synthase"/>
    <property type="match status" value="1"/>
</dbReference>
<dbReference type="PANTHER" id="PTHR21327:SF18">
    <property type="entry name" value="3,4-DIHYDROXY-2-BUTANONE 4-PHOSPHATE SYNTHASE"/>
    <property type="match status" value="1"/>
</dbReference>
<reference evidence="11 12" key="1">
    <citation type="submission" date="2022-04" db="EMBL/GenBank/DDBJ databases">
        <title>Paracoccus sp. YLB-12 draft genome sequence.</title>
        <authorList>
            <person name="Yu L."/>
        </authorList>
    </citation>
    <scope>NUCLEOTIDE SEQUENCE [LARGE SCALE GENOMIC DNA]</scope>
    <source>
        <strain evidence="11 12">YLB-12</strain>
    </source>
</reference>
<dbReference type="Gene3D" id="3.40.50.10990">
    <property type="entry name" value="GTP cyclohydrolase II"/>
    <property type="match status" value="1"/>
</dbReference>
<evidence type="ECO:0000256" key="4">
    <source>
        <dbReference type="ARBA" id="ARBA00005520"/>
    </source>
</evidence>
<evidence type="ECO:0000256" key="8">
    <source>
        <dbReference type="ARBA" id="ARBA00022619"/>
    </source>
</evidence>
<dbReference type="RefSeq" id="WP_260277031.1">
    <property type="nucleotide sequence ID" value="NZ_JANAVZ010000005.1"/>
</dbReference>
<keyword evidence="9" id="KW-0479">Metal-binding</keyword>
<accession>A0ABT2K9C9</accession>
<comment type="pathway">
    <text evidence="3">Cofactor biosynthesis; riboflavin biosynthesis; 2-hydroxy-3-oxobutyl phosphate from D-ribulose 5-phosphate: step 1/1.</text>
</comment>
<keyword evidence="8" id="KW-0686">Riboflavin biosynthesis</keyword>
<organism evidence="11 12">
    <name type="scientific">Paracoccus maritimus</name>
    <dbReference type="NCBI Taxonomy" id="2933292"/>
    <lineage>
        <taxon>Bacteria</taxon>
        <taxon>Pseudomonadati</taxon>
        <taxon>Pseudomonadota</taxon>
        <taxon>Alphaproteobacteria</taxon>
        <taxon>Rhodobacterales</taxon>
        <taxon>Paracoccaceae</taxon>
        <taxon>Paracoccus</taxon>
    </lineage>
</organism>
<evidence type="ECO:0000256" key="3">
    <source>
        <dbReference type="ARBA" id="ARBA00004904"/>
    </source>
</evidence>
<dbReference type="Proteomes" id="UP001320702">
    <property type="component" value="Unassembled WGS sequence"/>
</dbReference>
<dbReference type="SUPFAM" id="SSF142695">
    <property type="entry name" value="RibA-like"/>
    <property type="match status" value="1"/>
</dbReference>
<keyword evidence="12" id="KW-1185">Reference proteome</keyword>
<evidence type="ECO:0000256" key="6">
    <source>
        <dbReference type="ARBA" id="ARBA00012153"/>
    </source>
</evidence>
<dbReference type="EMBL" id="JANAVZ010000005">
    <property type="protein sequence ID" value="MCT4333138.1"/>
    <property type="molecule type" value="Genomic_DNA"/>
</dbReference>
<dbReference type="SUPFAM" id="SSF55821">
    <property type="entry name" value="YrdC/RibB"/>
    <property type="match status" value="1"/>
</dbReference>
<evidence type="ECO:0000256" key="9">
    <source>
        <dbReference type="ARBA" id="ARBA00022723"/>
    </source>
</evidence>
<evidence type="ECO:0000259" key="10">
    <source>
        <dbReference type="Pfam" id="PF00925"/>
    </source>
</evidence>
<dbReference type="PANTHER" id="PTHR21327">
    <property type="entry name" value="GTP CYCLOHYDROLASE II-RELATED"/>
    <property type="match status" value="1"/>
</dbReference>
<comment type="caution">
    <text evidence="11">The sequence shown here is derived from an EMBL/GenBank/DDBJ whole genome shotgun (WGS) entry which is preliminary data.</text>
</comment>
<dbReference type="EC" id="4.1.99.12" evidence="6"/>
<dbReference type="InterPro" id="IPR000422">
    <property type="entry name" value="DHBP_synthase_RibB"/>
</dbReference>
<evidence type="ECO:0000313" key="11">
    <source>
        <dbReference type="EMBL" id="MCT4333138.1"/>
    </source>
</evidence>
<evidence type="ECO:0000256" key="7">
    <source>
        <dbReference type="ARBA" id="ARBA00018836"/>
    </source>
</evidence>
<comment type="similarity">
    <text evidence="5">In the C-terminal section; belongs to the GTP cyclohydrolase II family.</text>
</comment>
<name>A0ABT2K9C9_9RHOB</name>
<gene>
    <name evidence="11" type="primary">ribB</name>
    <name evidence="11" type="ORF">MU516_09665</name>
</gene>
<evidence type="ECO:0000256" key="5">
    <source>
        <dbReference type="ARBA" id="ARBA00008976"/>
    </source>
</evidence>
<sequence length="357" mass="38796">MSNVERVIATIREGGMVIVTDDADREAEGDLVMAATHCTPQSMAFIIRNSCGIVCAPLSRTEAQRLHLTPMVSENDAPLGTAFTVSVDVAHDLTTGISAEQRSNTIRSLANPNMGARDFVRPGHVFPLIARDGGVLMRSGHTEAAVDLCELAGLPPVGVICELANDDGTVMKGAQIEDFAEAHHLPIISVDELIYWRRAREVLIKRSEPFQSESVIGRLTGYAFSTPFDSIRHFAFVFGDIRVDRPVPVRIHRSSVVTDVIVQDSIVHRSLRKMQSDGCGVLVYLREGSCGVPLASLDTEVSASEQQRHRQWLEVGLGAQILNCLGVTRIKLIAERDVSYVGLGGFGISIASIERAD</sequence>
<dbReference type="Pfam" id="PF00926">
    <property type="entry name" value="DHBP_synthase"/>
    <property type="match status" value="1"/>
</dbReference>
<dbReference type="PIRSF" id="PIRSF001259">
    <property type="entry name" value="RibA"/>
    <property type="match status" value="1"/>
</dbReference>
<dbReference type="InterPro" id="IPR032677">
    <property type="entry name" value="GTP_cyclohydro_II"/>
</dbReference>